<feature type="site" description="Important for substrate specificity" evidence="4">
    <location>
        <position position="167"/>
    </location>
</feature>
<evidence type="ECO:0000313" key="5">
    <source>
        <dbReference type="EMBL" id="QGW27828.1"/>
    </source>
</evidence>
<name>A0A6I6GJI8_9BACT</name>
<dbReference type="SUPFAM" id="SSF52972">
    <property type="entry name" value="ITPase-like"/>
    <property type="match status" value="1"/>
</dbReference>
<organism evidence="5 6">
    <name type="scientific">Phnomibacter ginsenosidimutans</name>
    <dbReference type="NCBI Taxonomy" id="2676868"/>
    <lineage>
        <taxon>Bacteria</taxon>
        <taxon>Pseudomonadati</taxon>
        <taxon>Bacteroidota</taxon>
        <taxon>Chitinophagia</taxon>
        <taxon>Chitinophagales</taxon>
        <taxon>Chitinophagaceae</taxon>
        <taxon>Phnomibacter</taxon>
    </lineage>
</organism>
<dbReference type="Pfam" id="PF02545">
    <property type="entry name" value="Maf"/>
    <property type="match status" value="1"/>
</dbReference>
<dbReference type="AlphaFoldDB" id="A0A6I6GJI8"/>
<dbReference type="PANTHER" id="PTHR43213:SF5">
    <property type="entry name" value="BIFUNCTIONAL DTTP_UTP PYROPHOSPHATASE_METHYLTRANSFERASE PROTEIN-RELATED"/>
    <property type="match status" value="1"/>
</dbReference>
<evidence type="ECO:0000256" key="1">
    <source>
        <dbReference type="ARBA" id="ARBA00001968"/>
    </source>
</evidence>
<proteinExistence type="inferred from homology"/>
<dbReference type="GO" id="GO:0009117">
    <property type="term" value="P:nucleotide metabolic process"/>
    <property type="evidence" value="ECO:0007669"/>
    <property type="project" value="UniProtKB-KW"/>
</dbReference>
<keyword evidence="6" id="KW-1185">Reference proteome</keyword>
<dbReference type="KEGG" id="fls:GLV81_06715"/>
<dbReference type="CDD" id="cd00555">
    <property type="entry name" value="Maf"/>
    <property type="match status" value="1"/>
</dbReference>
<comment type="cofactor">
    <cofactor evidence="1 4">
        <name>a divalent metal cation</name>
        <dbReference type="ChEBI" id="CHEBI:60240"/>
    </cofactor>
</comment>
<comment type="catalytic activity">
    <reaction evidence="4">
        <text>dTTP + H2O = dTMP + diphosphate + H(+)</text>
        <dbReference type="Rhea" id="RHEA:28534"/>
        <dbReference type="ChEBI" id="CHEBI:15377"/>
        <dbReference type="ChEBI" id="CHEBI:15378"/>
        <dbReference type="ChEBI" id="CHEBI:33019"/>
        <dbReference type="ChEBI" id="CHEBI:37568"/>
        <dbReference type="ChEBI" id="CHEBI:63528"/>
        <dbReference type="EC" id="3.6.1.9"/>
    </reaction>
</comment>
<dbReference type="PANTHER" id="PTHR43213">
    <property type="entry name" value="BIFUNCTIONAL DTTP/UTP PYROPHOSPHATASE/METHYLTRANSFERASE PROTEIN-RELATED"/>
    <property type="match status" value="1"/>
</dbReference>
<feature type="active site" description="Proton acceptor" evidence="4">
    <location>
        <position position="84"/>
    </location>
</feature>
<keyword evidence="4" id="KW-0963">Cytoplasm</keyword>
<comment type="catalytic activity">
    <reaction evidence="4">
        <text>UTP + H2O = UMP + diphosphate + H(+)</text>
        <dbReference type="Rhea" id="RHEA:29395"/>
        <dbReference type="ChEBI" id="CHEBI:15377"/>
        <dbReference type="ChEBI" id="CHEBI:15378"/>
        <dbReference type="ChEBI" id="CHEBI:33019"/>
        <dbReference type="ChEBI" id="CHEBI:46398"/>
        <dbReference type="ChEBI" id="CHEBI:57865"/>
        <dbReference type="EC" id="3.6.1.9"/>
    </reaction>
</comment>
<evidence type="ECO:0000256" key="2">
    <source>
        <dbReference type="ARBA" id="ARBA00022801"/>
    </source>
</evidence>
<dbReference type="EMBL" id="CP046566">
    <property type="protein sequence ID" value="QGW27828.1"/>
    <property type="molecule type" value="Genomic_DNA"/>
</dbReference>
<dbReference type="Proteomes" id="UP000426027">
    <property type="component" value="Chromosome"/>
</dbReference>
<evidence type="ECO:0000256" key="3">
    <source>
        <dbReference type="ARBA" id="ARBA00023080"/>
    </source>
</evidence>
<keyword evidence="3 4" id="KW-0546">Nucleotide metabolism</keyword>
<feature type="site" description="Important for substrate specificity" evidence="4">
    <location>
        <position position="85"/>
    </location>
</feature>
<sequence>MRSSLPRIILASQSPRRKMLLEWAEVDFEVIVKHTDEIVDPALPIVAVPVAIAREKALAVKQELTRWAEGRTENSTHLPILAADTIVVLNDRIIGKPANREEAVQFLLQLSGQTHKVITGVTLLTATDTFSFADITSVTFHELTQQQIEYYVDKYEPYDKAGAYAIQEWIGVTGIKSIQGDFYNVMGLPVSRVLQLLKEL</sequence>
<dbReference type="HAMAP" id="MF_00528">
    <property type="entry name" value="Maf"/>
    <property type="match status" value="1"/>
</dbReference>
<dbReference type="RefSeq" id="WP_157477962.1">
    <property type="nucleotide sequence ID" value="NZ_CP046566.1"/>
</dbReference>
<dbReference type="GO" id="GO:0047429">
    <property type="term" value="F:nucleoside triphosphate diphosphatase activity"/>
    <property type="evidence" value="ECO:0007669"/>
    <property type="project" value="UniProtKB-EC"/>
</dbReference>
<feature type="site" description="Important for substrate specificity" evidence="4">
    <location>
        <position position="16"/>
    </location>
</feature>
<comment type="subcellular location">
    <subcellularLocation>
        <location evidence="4">Cytoplasm</location>
    </subcellularLocation>
</comment>
<dbReference type="EC" id="3.6.1.9" evidence="4"/>
<dbReference type="InterPro" id="IPR029001">
    <property type="entry name" value="ITPase-like_fam"/>
</dbReference>
<comment type="function">
    <text evidence="4">Nucleoside triphosphate pyrophosphatase that hydrolyzes dTTP and UTP. May have a dual role in cell division arrest and in preventing the incorporation of modified nucleotides into cellular nucleic acids.</text>
</comment>
<gene>
    <name evidence="5" type="primary">maf</name>
    <name evidence="5" type="ORF">GLV81_06715</name>
</gene>
<protein>
    <recommendedName>
        <fullName evidence="4">dTTP/UTP pyrophosphatase</fullName>
        <shortName evidence="4">dTTPase/UTPase</shortName>
        <ecNumber evidence="4">3.6.1.9</ecNumber>
    </recommendedName>
    <alternativeName>
        <fullName evidence="4">Nucleoside triphosphate pyrophosphatase</fullName>
    </alternativeName>
    <alternativeName>
        <fullName evidence="4">Nucleotide pyrophosphatase</fullName>
        <shortName evidence="4">Nucleotide PPase</shortName>
    </alternativeName>
</protein>
<evidence type="ECO:0000256" key="4">
    <source>
        <dbReference type="HAMAP-Rule" id="MF_00528"/>
    </source>
</evidence>
<accession>A0A6I6GJI8</accession>
<dbReference type="Gene3D" id="3.90.950.10">
    <property type="match status" value="1"/>
</dbReference>
<comment type="caution">
    <text evidence="4">Lacks conserved residue(s) required for the propagation of feature annotation.</text>
</comment>
<evidence type="ECO:0000313" key="6">
    <source>
        <dbReference type="Proteomes" id="UP000426027"/>
    </source>
</evidence>
<dbReference type="PIRSF" id="PIRSF006305">
    <property type="entry name" value="Maf"/>
    <property type="match status" value="1"/>
</dbReference>
<dbReference type="NCBIfam" id="TIGR00172">
    <property type="entry name" value="maf"/>
    <property type="match status" value="1"/>
</dbReference>
<comment type="similarity">
    <text evidence="4">Belongs to the Maf family. YhdE subfamily.</text>
</comment>
<dbReference type="GO" id="GO:0005737">
    <property type="term" value="C:cytoplasm"/>
    <property type="evidence" value="ECO:0007669"/>
    <property type="project" value="UniProtKB-SubCell"/>
</dbReference>
<reference evidence="5 6" key="1">
    <citation type="submission" date="2019-11" db="EMBL/GenBank/DDBJ databases">
        <authorList>
            <person name="Im W.T."/>
        </authorList>
    </citation>
    <scope>NUCLEOTIDE SEQUENCE [LARGE SCALE GENOMIC DNA]</scope>
    <source>
        <strain evidence="5 6">SB-02</strain>
    </source>
</reference>
<keyword evidence="2 4" id="KW-0378">Hydrolase</keyword>
<dbReference type="InterPro" id="IPR003697">
    <property type="entry name" value="Maf-like"/>
</dbReference>